<feature type="domain" description="AB hydrolase-1" evidence="1">
    <location>
        <begin position="54"/>
        <end position="111"/>
    </location>
</feature>
<dbReference type="SUPFAM" id="SSF53474">
    <property type="entry name" value="alpha/beta-Hydrolases"/>
    <property type="match status" value="1"/>
</dbReference>
<organism evidence="2 3">
    <name type="scientific">Oryzias melastigma</name>
    <name type="common">Marine medaka</name>
    <dbReference type="NCBI Taxonomy" id="30732"/>
    <lineage>
        <taxon>Eukaryota</taxon>
        <taxon>Metazoa</taxon>
        <taxon>Chordata</taxon>
        <taxon>Craniata</taxon>
        <taxon>Vertebrata</taxon>
        <taxon>Euteleostomi</taxon>
        <taxon>Actinopterygii</taxon>
        <taxon>Neopterygii</taxon>
        <taxon>Teleostei</taxon>
        <taxon>Neoteleostei</taxon>
        <taxon>Acanthomorphata</taxon>
        <taxon>Ovalentaria</taxon>
        <taxon>Atherinomorphae</taxon>
        <taxon>Beloniformes</taxon>
        <taxon>Adrianichthyidae</taxon>
        <taxon>Oryziinae</taxon>
        <taxon>Oryzias</taxon>
    </lineage>
</organism>
<evidence type="ECO:0000313" key="2">
    <source>
        <dbReference type="EMBL" id="KAF6734152.1"/>
    </source>
</evidence>
<evidence type="ECO:0000313" key="3">
    <source>
        <dbReference type="Proteomes" id="UP000646548"/>
    </source>
</evidence>
<dbReference type="EMBL" id="WKFB01000141">
    <property type="protein sequence ID" value="KAF6734152.1"/>
    <property type="molecule type" value="Genomic_DNA"/>
</dbReference>
<keyword evidence="2" id="KW-0378">Hydrolase</keyword>
<evidence type="ECO:0000259" key="1">
    <source>
        <dbReference type="Pfam" id="PF00561"/>
    </source>
</evidence>
<dbReference type="Pfam" id="PF00561">
    <property type="entry name" value="Abhydrolase_1"/>
    <property type="match status" value="1"/>
</dbReference>
<dbReference type="Proteomes" id="UP000646548">
    <property type="component" value="Unassembled WGS sequence"/>
</dbReference>
<dbReference type="PANTHER" id="PTHR46331:SF2">
    <property type="entry name" value="VALACYCLOVIR HYDROLASE"/>
    <property type="match status" value="1"/>
</dbReference>
<sequence length="150" mass="16649">MALVLLGRRVFKSGSVVQRTMTATQLYCSSVTSGRRRVNGVDLYYEQTGKGEHAVLLIPGALGSTKTDFGPQLKSLNKERFTVVGWDPRGYGKSRPPDRDFPPDFFERDAKDAVGLMKVCSAVAMMNTYELGSFNLGQLRKQIQIKQKLG</sequence>
<proteinExistence type="predicted"/>
<dbReference type="InterPro" id="IPR029058">
    <property type="entry name" value="AB_hydrolase_fold"/>
</dbReference>
<comment type="caution">
    <text evidence="2">The sequence shown here is derived from an EMBL/GenBank/DDBJ whole genome shotgun (WGS) entry which is preliminary data.</text>
</comment>
<dbReference type="Gene3D" id="3.40.50.1820">
    <property type="entry name" value="alpha/beta hydrolase"/>
    <property type="match status" value="1"/>
</dbReference>
<name>A0A834KUA3_ORYME</name>
<reference evidence="2" key="1">
    <citation type="journal article" name="BMC Genomics">
        <title>Long-read sequencing and de novo genome assembly of marine medaka (Oryzias melastigma).</title>
        <authorList>
            <person name="Liang P."/>
            <person name="Saqib H.S.A."/>
            <person name="Ni X."/>
            <person name="Shen Y."/>
        </authorList>
    </citation>
    <scope>NUCLEOTIDE SEQUENCE</scope>
    <source>
        <strain evidence="2">Bigg-433</strain>
    </source>
</reference>
<accession>A0A834KUA3</accession>
<dbReference type="GO" id="GO:0017171">
    <property type="term" value="F:serine hydrolase activity"/>
    <property type="evidence" value="ECO:0007669"/>
    <property type="project" value="TreeGrafter"/>
</dbReference>
<dbReference type="PANTHER" id="PTHR46331">
    <property type="entry name" value="VALACYCLOVIR HYDROLASE"/>
    <property type="match status" value="1"/>
</dbReference>
<gene>
    <name evidence="2" type="ORF">FQA47_012661</name>
</gene>
<dbReference type="AlphaFoldDB" id="A0A834KUA3"/>
<protein>
    <submittedName>
        <fullName evidence="2">Valacyclovir hydrolase</fullName>
    </submittedName>
</protein>
<dbReference type="InterPro" id="IPR000073">
    <property type="entry name" value="AB_hydrolase_1"/>
</dbReference>